<dbReference type="InterPro" id="IPR005196">
    <property type="entry name" value="Glyco_hydro_65_N"/>
</dbReference>
<reference evidence="8 9" key="1">
    <citation type="journal article" date="2019" name="Int. J. Syst. Evol. Microbiol.">
        <title>The Global Catalogue of Microorganisms (GCM) 10K type strain sequencing project: providing services to taxonomists for standard genome sequencing and annotation.</title>
        <authorList>
            <consortium name="The Broad Institute Genomics Platform"/>
            <consortium name="The Broad Institute Genome Sequencing Center for Infectious Disease"/>
            <person name="Wu L."/>
            <person name="Ma J."/>
        </authorList>
    </citation>
    <scope>NUCLEOTIDE SEQUENCE [LARGE SCALE GENOMIC DNA]</scope>
    <source>
        <strain evidence="8 9">JCM 3146</strain>
    </source>
</reference>
<dbReference type="PANTHER" id="PTHR11051">
    <property type="entry name" value="GLYCOSYL HYDROLASE-RELATED"/>
    <property type="match status" value="1"/>
</dbReference>
<dbReference type="InterPro" id="IPR008928">
    <property type="entry name" value="6-hairpin_glycosidase_sf"/>
</dbReference>
<dbReference type="InterPro" id="IPR005194">
    <property type="entry name" value="Glyco_hydro_65_C"/>
</dbReference>
<dbReference type="InterPro" id="IPR037018">
    <property type="entry name" value="GH65_N"/>
</dbReference>
<keyword evidence="3" id="KW-0808">Transferase</keyword>
<keyword evidence="2" id="KW-0328">Glycosyltransferase</keyword>
<evidence type="ECO:0000259" key="5">
    <source>
        <dbReference type="Pfam" id="PF03632"/>
    </source>
</evidence>
<dbReference type="RefSeq" id="WP_252800244.1">
    <property type="nucleotide sequence ID" value="NZ_BAAABM010000007.1"/>
</dbReference>
<gene>
    <name evidence="8" type="ORF">GCM10010151_06970</name>
</gene>
<evidence type="ECO:0000313" key="9">
    <source>
        <dbReference type="Proteomes" id="UP001501822"/>
    </source>
</evidence>
<dbReference type="SUPFAM" id="SSF48208">
    <property type="entry name" value="Six-hairpin glycosidases"/>
    <property type="match status" value="1"/>
</dbReference>
<dbReference type="InterPro" id="IPR011013">
    <property type="entry name" value="Gal_mutarotase_sf_dom"/>
</dbReference>
<feature type="domain" description="Glycoside hydrolase family 65 N-terminal" evidence="7">
    <location>
        <begin position="8"/>
        <end position="259"/>
    </location>
</feature>
<evidence type="ECO:0000313" key="8">
    <source>
        <dbReference type="EMBL" id="GAA0319871.1"/>
    </source>
</evidence>
<sequence length="805" mass="89026">MGAWLLRYDGVDPDGERLRESLCTLGNGYFATRGAAPEASADAVHHPGTYIAGCYDRLTSTVAGRTTTNEDLVNAPNWLPLTFRAADGEWFGSRPGDLLGHRQVLDLRRGLLIRRLRHRDAAGRDTTVEQQRLVSMDDPHVAALRTVIRPENWSGTLEIRSGLDGRVRNDGVARYRGLADAHLSIRSAGADREVIWLEAETVTSAVRIAEAARTTVTGAAVARRETRDEPGWIAHHLTLPLRQGEAVAVEKVVALHTSRDRATDGTLAAARSRAERAPAFAELCDRHVMAWDHLWRRGRLDVGRSAAQRTINLHMFHLLQTVSPHTVGLDVGVPARGLHGEAYRGHVFWDELFVLPFLGLRFPDVVRALLLYRWHRLPAARAAAREAGYAGAMYPWQSGGDGRDETPRTHFNPRSGRWLPDNSRLQRHVGLAVAFNVWQYYEATGDLEFLSSYGAEMLLEIARFWADLATFDAPSGRYDIRGVMGPDEYHDALPGAAAPGLANNAYTNVMAVWALCRALDVLALLPSERRAELLERLGLGPAEITRLEDVSRRLRVPFHADGVISQFEGYEDLAEFDWAGYRARYGDIRRLDRILEAEGDTPNRYKASKQADVLMLFYLLSADELTALLARLGYRLDRAAIPRTVRYYLARTSHGSTLSAVVHAWVLARSDRAASWRFFLEALDGDVHDVQGGTTGEGVHLGAMAGTLDLAQRCYTGLEPRGDVLRLNPHLPPGLPGLGMELRYRGHWGIRLHADHRGVRVGLRRSAQPPIRMIVDGGPVTTIPAGRTVWFATSAAAGERTAGTG</sequence>
<dbReference type="Gene3D" id="2.70.98.40">
    <property type="entry name" value="Glycoside hydrolase, family 65, N-terminal domain"/>
    <property type="match status" value="1"/>
</dbReference>
<protein>
    <submittedName>
        <fullName evidence="8">Glycosyl hydrolase family 65 protein</fullName>
    </submittedName>
</protein>
<evidence type="ECO:0000259" key="6">
    <source>
        <dbReference type="Pfam" id="PF03633"/>
    </source>
</evidence>
<name>A0ABN0VXM2_9ACTN</name>
<dbReference type="Pfam" id="PF03636">
    <property type="entry name" value="Glyco_hydro_65N"/>
    <property type="match status" value="1"/>
</dbReference>
<dbReference type="GO" id="GO:0016787">
    <property type="term" value="F:hydrolase activity"/>
    <property type="evidence" value="ECO:0007669"/>
    <property type="project" value="UniProtKB-KW"/>
</dbReference>
<feature type="domain" description="Glycoside hydrolase family 65 C-terminal" evidence="6">
    <location>
        <begin position="718"/>
        <end position="781"/>
    </location>
</feature>
<dbReference type="InterPro" id="IPR005195">
    <property type="entry name" value="Glyco_hydro_65_M"/>
</dbReference>
<dbReference type="Gene3D" id="1.50.10.10">
    <property type="match status" value="1"/>
</dbReference>
<dbReference type="SUPFAM" id="SSF74650">
    <property type="entry name" value="Galactose mutarotase-like"/>
    <property type="match status" value="1"/>
</dbReference>
<evidence type="ECO:0000256" key="4">
    <source>
        <dbReference type="ARBA" id="ARBA00023295"/>
    </source>
</evidence>
<keyword evidence="4" id="KW-0326">Glycosidase</keyword>
<comment type="caution">
    <text evidence="8">The sequence shown here is derived from an EMBL/GenBank/DDBJ whole genome shotgun (WGS) entry which is preliminary data.</text>
</comment>
<dbReference type="Gene3D" id="2.60.420.10">
    <property type="entry name" value="Maltose phosphorylase, domain 3"/>
    <property type="match status" value="1"/>
</dbReference>
<evidence type="ECO:0000256" key="2">
    <source>
        <dbReference type="ARBA" id="ARBA00022676"/>
    </source>
</evidence>
<dbReference type="PANTHER" id="PTHR11051:SF8">
    <property type="entry name" value="PROTEIN-GLUCOSYLGALACTOSYLHYDROXYLYSINE GLUCOSIDASE"/>
    <property type="match status" value="1"/>
</dbReference>
<keyword evidence="8" id="KW-0378">Hydrolase</keyword>
<evidence type="ECO:0000256" key="1">
    <source>
        <dbReference type="ARBA" id="ARBA00006768"/>
    </source>
</evidence>
<dbReference type="InterPro" id="IPR012341">
    <property type="entry name" value="6hp_glycosidase-like_sf"/>
</dbReference>
<dbReference type="Proteomes" id="UP001501822">
    <property type="component" value="Unassembled WGS sequence"/>
</dbReference>
<comment type="similarity">
    <text evidence="1">Belongs to the glycosyl hydrolase 65 family.</text>
</comment>
<dbReference type="Pfam" id="PF03632">
    <property type="entry name" value="Glyco_hydro_65m"/>
    <property type="match status" value="1"/>
</dbReference>
<feature type="domain" description="Glycoside hydrolase family 65 central catalytic" evidence="5">
    <location>
        <begin position="313"/>
        <end position="708"/>
    </location>
</feature>
<evidence type="ECO:0000256" key="3">
    <source>
        <dbReference type="ARBA" id="ARBA00022679"/>
    </source>
</evidence>
<evidence type="ECO:0000259" key="7">
    <source>
        <dbReference type="Pfam" id="PF03636"/>
    </source>
</evidence>
<dbReference type="Pfam" id="PF03633">
    <property type="entry name" value="Glyco_hydro_65C"/>
    <property type="match status" value="1"/>
</dbReference>
<proteinExistence type="inferred from homology"/>
<organism evidence="8 9">
    <name type="scientific">Actinoallomurus spadix</name>
    <dbReference type="NCBI Taxonomy" id="79912"/>
    <lineage>
        <taxon>Bacteria</taxon>
        <taxon>Bacillati</taxon>
        <taxon>Actinomycetota</taxon>
        <taxon>Actinomycetes</taxon>
        <taxon>Streptosporangiales</taxon>
        <taxon>Thermomonosporaceae</taxon>
        <taxon>Actinoallomurus</taxon>
    </lineage>
</organism>
<dbReference type="EMBL" id="BAAABM010000007">
    <property type="protein sequence ID" value="GAA0319871.1"/>
    <property type="molecule type" value="Genomic_DNA"/>
</dbReference>
<keyword evidence="9" id="KW-1185">Reference proteome</keyword>
<accession>A0ABN0VXM2</accession>
<dbReference type="InterPro" id="IPR017045">
    <property type="entry name" value="Malt_Pase/Glycosyl_Hdrlase"/>
</dbReference>
<dbReference type="PIRSF" id="PIRSF036289">
    <property type="entry name" value="Glycosyl_hydrolase_malt_phosph"/>
    <property type="match status" value="1"/>
</dbReference>